<reference evidence="1" key="1">
    <citation type="submission" date="2019-10" db="EMBL/GenBank/DDBJ databases">
        <authorList>
            <consortium name="DOE Joint Genome Institute"/>
            <person name="Kuo A."/>
            <person name="Miyauchi S."/>
            <person name="Kiss E."/>
            <person name="Drula E."/>
            <person name="Kohler A."/>
            <person name="Sanchez-Garcia M."/>
            <person name="Andreopoulos B."/>
            <person name="Barry K.W."/>
            <person name="Bonito G."/>
            <person name="Buee M."/>
            <person name="Carver A."/>
            <person name="Chen C."/>
            <person name="Cichocki N."/>
            <person name="Clum A."/>
            <person name="Culley D."/>
            <person name="Crous P.W."/>
            <person name="Fauchery L."/>
            <person name="Girlanda M."/>
            <person name="Hayes R."/>
            <person name="Keri Z."/>
            <person name="Labutti K."/>
            <person name="Lipzen A."/>
            <person name="Lombard V."/>
            <person name="Magnuson J."/>
            <person name="Maillard F."/>
            <person name="Morin E."/>
            <person name="Murat C."/>
            <person name="Nolan M."/>
            <person name="Ohm R."/>
            <person name="Pangilinan J."/>
            <person name="Pereira M."/>
            <person name="Perotto S."/>
            <person name="Peter M."/>
            <person name="Riley R."/>
            <person name="Sitrit Y."/>
            <person name="Stielow B."/>
            <person name="Szollosi G."/>
            <person name="Zifcakova L."/>
            <person name="Stursova M."/>
            <person name="Spatafora J.W."/>
            <person name="Tedersoo L."/>
            <person name="Vaario L.-M."/>
            <person name="Yamada A."/>
            <person name="Yan M."/>
            <person name="Wang P."/>
            <person name="Xu J."/>
            <person name="Bruns T."/>
            <person name="Baldrian P."/>
            <person name="Vilgalys R."/>
            <person name="Henrissat B."/>
            <person name="Grigoriev I.V."/>
            <person name="Hibbett D."/>
            <person name="Nagy L.G."/>
            <person name="Martin F.M."/>
        </authorList>
    </citation>
    <scope>NUCLEOTIDE SEQUENCE</scope>
    <source>
        <strain evidence="1">P2</strain>
    </source>
</reference>
<organism evidence="1 2">
    <name type="scientific">Thelephora ganbajun</name>
    <name type="common">Ganba fungus</name>
    <dbReference type="NCBI Taxonomy" id="370292"/>
    <lineage>
        <taxon>Eukaryota</taxon>
        <taxon>Fungi</taxon>
        <taxon>Dikarya</taxon>
        <taxon>Basidiomycota</taxon>
        <taxon>Agaricomycotina</taxon>
        <taxon>Agaricomycetes</taxon>
        <taxon>Thelephorales</taxon>
        <taxon>Thelephoraceae</taxon>
        <taxon>Thelephora</taxon>
    </lineage>
</organism>
<protein>
    <submittedName>
        <fullName evidence="1">Uncharacterized protein</fullName>
    </submittedName>
</protein>
<dbReference type="EMBL" id="MU118524">
    <property type="protein sequence ID" value="KAF9642337.1"/>
    <property type="molecule type" value="Genomic_DNA"/>
</dbReference>
<accession>A0ACB6YYK3</accession>
<evidence type="ECO:0000313" key="1">
    <source>
        <dbReference type="EMBL" id="KAF9642337.1"/>
    </source>
</evidence>
<sequence>MKDFPQELVDEVIGRLFDILEEDNPWQGFSRCFCPRRHGISDYSLVSRAWVNPTQKHHFSILHLDSSNTTNKWRARIAPDPAGVSRHVRKLVLDDLDLSDFEGFEAHMRAFTQVKSLTVMGYEDASLYVTMECFPMKSSLVELHVYELSATPLTITSLLAALPLLNCVEIYEFWVPDDETAPPTTTRIPFFEGANSLMLCSFDDQSYPEGSLDWIPPSARFAHLDIDTECTLHHPDLVNQWLASSRETLIDLTIRWKDDVLIPKKPTSLDLSPCTSLEFLEIPIWPFAEMILPHVTSSRLAKVILYWYGRAGQGTAKVVNNTWKAIEEHLRP</sequence>
<gene>
    <name evidence="1" type="ORF">BDM02DRAFT_3273503</name>
</gene>
<keyword evidence="2" id="KW-1185">Reference proteome</keyword>
<comment type="caution">
    <text evidence="1">The sequence shown here is derived from an EMBL/GenBank/DDBJ whole genome shotgun (WGS) entry which is preliminary data.</text>
</comment>
<feature type="non-terminal residue" evidence="1">
    <location>
        <position position="332"/>
    </location>
</feature>
<proteinExistence type="predicted"/>
<evidence type="ECO:0000313" key="2">
    <source>
        <dbReference type="Proteomes" id="UP000886501"/>
    </source>
</evidence>
<reference evidence="1" key="2">
    <citation type="journal article" date="2020" name="Nat. Commun.">
        <title>Large-scale genome sequencing of mycorrhizal fungi provides insights into the early evolution of symbiotic traits.</title>
        <authorList>
            <person name="Miyauchi S."/>
            <person name="Kiss E."/>
            <person name="Kuo A."/>
            <person name="Drula E."/>
            <person name="Kohler A."/>
            <person name="Sanchez-Garcia M."/>
            <person name="Morin E."/>
            <person name="Andreopoulos B."/>
            <person name="Barry K.W."/>
            <person name="Bonito G."/>
            <person name="Buee M."/>
            <person name="Carver A."/>
            <person name="Chen C."/>
            <person name="Cichocki N."/>
            <person name="Clum A."/>
            <person name="Culley D."/>
            <person name="Crous P.W."/>
            <person name="Fauchery L."/>
            <person name="Girlanda M."/>
            <person name="Hayes R.D."/>
            <person name="Keri Z."/>
            <person name="LaButti K."/>
            <person name="Lipzen A."/>
            <person name="Lombard V."/>
            <person name="Magnuson J."/>
            <person name="Maillard F."/>
            <person name="Murat C."/>
            <person name="Nolan M."/>
            <person name="Ohm R.A."/>
            <person name="Pangilinan J."/>
            <person name="Pereira M.F."/>
            <person name="Perotto S."/>
            <person name="Peter M."/>
            <person name="Pfister S."/>
            <person name="Riley R."/>
            <person name="Sitrit Y."/>
            <person name="Stielow J.B."/>
            <person name="Szollosi G."/>
            <person name="Zifcakova L."/>
            <person name="Stursova M."/>
            <person name="Spatafora J.W."/>
            <person name="Tedersoo L."/>
            <person name="Vaario L.M."/>
            <person name="Yamada A."/>
            <person name="Yan M."/>
            <person name="Wang P."/>
            <person name="Xu J."/>
            <person name="Bruns T."/>
            <person name="Baldrian P."/>
            <person name="Vilgalys R."/>
            <person name="Dunand C."/>
            <person name="Henrissat B."/>
            <person name="Grigoriev I.V."/>
            <person name="Hibbett D."/>
            <person name="Nagy L.G."/>
            <person name="Martin F.M."/>
        </authorList>
    </citation>
    <scope>NUCLEOTIDE SEQUENCE</scope>
    <source>
        <strain evidence="1">P2</strain>
    </source>
</reference>
<dbReference type="Proteomes" id="UP000886501">
    <property type="component" value="Unassembled WGS sequence"/>
</dbReference>
<name>A0ACB6YYK3_THEGA</name>